<evidence type="ECO:0000256" key="3">
    <source>
        <dbReference type="ARBA" id="ARBA00004477"/>
    </source>
</evidence>
<protein>
    <recommendedName>
        <fullName evidence="15">Microsomal glutathione S-transferase 1</fullName>
        <ecNumber evidence="5">2.5.1.18</ecNumber>
    </recommendedName>
</protein>
<evidence type="ECO:0000313" key="18">
    <source>
        <dbReference type="EMBL" id="EFC37337.1"/>
    </source>
</evidence>
<dbReference type="Pfam" id="PF01124">
    <property type="entry name" value="MAPEG"/>
    <property type="match status" value="1"/>
</dbReference>
<evidence type="ECO:0000256" key="5">
    <source>
        <dbReference type="ARBA" id="ARBA00012452"/>
    </source>
</evidence>
<evidence type="ECO:0000256" key="12">
    <source>
        <dbReference type="ARBA" id="ARBA00023128"/>
    </source>
</evidence>
<keyword evidence="7 17" id="KW-0812">Transmembrane</keyword>
<evidence type="ECO:0000256" key="4">
    <source>
        <dbReference type="ARBA" id="ARBA00010459"/>
    </source>
</evidence>
<name>D2W0R5_NAEGR</name>
<dbReference type="InterPro" id="IPR023352">
    <property type="entry name" value="MAPEG-like_dom_sf"/>
</dbReference>
<dbReference type="InterPro" id="IPR001129">
    <property type="entry name" value="Membr-assoc_MAPEG"/>
</dbReference>
<keyword evidence="6" id="KW-0808">Transferase</keyword>
<keyword evidence="13 17" id="KW-0472">Membrane</keyword>
<dbReference type="GO" id="GO:0005789">
    <property type="term" value="C:endoplasmic reticulum membrane"/>
    <property type="evidence" value="ECO:0007669"/>
    <property type="project" value="UniProtKB-SubCell"/>
</dbReference>
<dbReference type="EC" id="2.5.1.18" evidence="5"/>
<dbReference type="Gene3D" id="1.20.120.550">
    <property type="entry name" value="Membrane associated eicosanoid/glutathione metabolism-like domain"/>
    <property type="match status" value="1"/>
</dbReference>
<dbReference type="AlphaFoldDB" id="D2W0R5"/>
<evidence type="ECO:0000313" key="19">
    <source>
        <dbReference type="Proteomes" id="UP000006671"/>
    </source>
</evidence>
<organism evidence="19">
    <name type="scientific">Naegleria gruberi</name>
    <name type="common">Amoeba</name>
    <dbReference type="NCBI Taxonomy" id="5762"/>
    <lineage>
        <taxon>Eukaryota</taxon>
        <taxon>Discoba</taxon>
        <taxon>Heterolobosea</taxon>
        <taxon>Tetramitia</taxon>
        <taxon>Eutetramitia</taxon>
        <taxon>Vahlkampfiidae</taxon>
        <taxon>Naegleria</taxon>
    </lineage>
</organism>
<evidence type="ECO:0000256" key="6">
    <source>
        <dbReference type="ARBA" id="ARBA00022679"/>
    </source>
</evidence>
<keyword evidence="10 17" id="KW-1133">Transmembrane helix</keyword>
<comment type="function">
    <text evidence="1">Conjugation of reduced glutathione to a wide number of exogenous and endogenous hydrophobic electrophiles.</text>
</comment>
<evidence type="ECO:0000256" key="16">
    <source>
        <dbReference type="ARBA" id="ARBA00049385"/>
    </source>
</evidence>
<feature type="transmembrane region" description="Helical" evidence="17">
    <location>
        <begin position="92"/>
        <end position="111"/>
    </location>
</feature>
<dbReference type="EMBL" id="GG738919">
    <property type="protein sequence ID" value="EFC37337.1"/>
    <property type="molecule type" value="Genomic_DNA"/>
</dbReference>
<comment type="subunit">
    <text evidence="14">Homotrimer; The trimer binds only one molecule of glutathione.</text>
</comment>
<dbReference type="GO" id="GO:0004364">
    <property type="term" value="F:glutathione transferase activity"/>
    <property type="evidence" value="ECO:0007669"/>
    <property type="project" value="UniProtKB-EC"/>
</dbReference>
<dbReference type="KEGG" id="ngr:NAEGRDRAFT_74953"/>
<comment type="similarity">
    <text evidence="4">Belongs to the MAPEG family.</text>
</comment>
<evidence type="ECO:0000256" key="17">
    <source>
        <dbReference type="SAM" id="Phobius"/>
    </source>
</evidence>
<evidence type="ECO:0000256" key="14">
    <source>
        <dbReference type="ARBA" id="ARBA00038540"/>
    </source>
</evidence>
<feature type="transmembrane region" description="Helical" evidence="17">
    <location>
        <begin position="117"/>
        <end position="135"/>
    </location>
</feature>
<gene>
    <name evidence="18" type="ORF">NAEGRDRAFT_74953</name>
</gene>
<evidence type="ECO:0000256" key="2">
    <source>
        <dbReference type="ARBA" id="ARBA00004294"/>
    </source>
</evidence>
<dbReference type="InterPro" id="IPR040162">
    <property type="entry name" value="MGST1-like"/>
</dbReference>
<sequence>MPLSNHFHNTPVLSHFLVNVGLLNLRLFLIGRLSAIAKRREKTPATVEDLGVIMGGERQAQLSKEQIDQINNPNSLVNRTLRIHRNDIENSLPFVSAAGVMVLLCLVQDASDEKTQWIANSLMYSYSIARFVYVYAYWNGKQPHRSISWILGFLTTAGILGFSYKLL</sequence>
<comment type="subcellular location">
    <subcellularLocation>
        <location evidence="3">Endoplasmic reticulum membrane</location>
        <topology evidence="3">Multi-pass membrane protein</topology>
    </subcellularLocation>
    <subcellularLocation>
        <location evidence="2">Mitochondrion outer membrane</location>
    </subcellularLocation>
</comment>
<evidence type="ECO:0000256" key="1">
    <source>
        <dbReference type="ARBA" id="ARBA00003701"/>
    </source>
</evidence>
<reference evidence="18 19" key="1">
    <citation type="journal article" date="2010" name="Cell">
        <title>The genome of Naegleria gruberi illuminates early eukaryotic versatility.</title>
        <authorList>
            <person name="Fritz-Laylin L.K."/>
            <person name="Prochnik S.E."/>
            <person name="Ginger M.L."/>
            <person name="Dacks J.B."/>
            <person name="Carpenter M.L."/>
            <person name="Field M.C."/>
            <person name="Kuo A."/>
            <person name="Paredez A."/>
            <person name="Chapman J."/>
            <person name="Pham J."/>
            <person name="Shu S."/>
            <person name="Neupane R."/>
            <person name="Cipriano M."/>
            <person name="Mancuso J."/>
            <person name="Tu H."/>
            <person name="Salamov A."/>
            <person name="Lindquist E."/>
            <person name="Shapiro H."/>
            <person name="Lucas S."/>
            <person name="Grigoriev I.V."/>
            <person name="Cande W.Z."/>
            <person name="Fulton C."/>
            <person name="Rokhsar D.S."/>
            <person name="Dawson S.C."/>
        </authorList>
    </citation>
    <scope>NUCLEOTIDE SEQUENCE [LARGE SCALE GENOMIC DNA]</scope>
    <source>
        <strain evidence="18 19">NEG-M</strain>
    </source>
</reference>
<dbReference type="RefSeq" id="XP_002670081.1">
    <property type="nucleotide sequence ID" value="XM_002670035.1"/>
</dbReference>
<keyword evidence="12" id="KW-0496">Mitochondrion</keyword>
<accession>D2W0R5</accession>
<evidence type="ECO:0000256" key="11">
    <source>
        <dbReference type="ARBA" id="ARBA00022990"/>
    </source>
</evidence>
<dbReference type="PANTHER" id="PTHR10689:SF6">
    <property type="entry name" value="MICROSOMAL GLUTATHIONE S-TRANSFERASE 1"/>
    <property type="match status" value="1"/>
</dbReference>
<dbReference type="Proteomes" id="UP000006671">
    <property type="component" value="Unassembled WGS sequence"/>
</dbReference>
<keyword evidence="11" id="KW-0007">Acetylation</keyword>
<keyword evidence="19" id="KW-1185">Reference proteome</keyword>
<dbReference type="VEuPathDB" id="AmoebaDB:NAEGRDRAFT_74953"/>
<dbReference type="SUPFAM" id="SSF161084">
    <property type="entry name" value="MAPEG domain-like"/>
    <property type="match status" value="1"/>
</dbReference>
<dbReference type="GO" id="GO:0005741">
    <property type="term" value="C:mitochondrial outer membrane"/>
    <property type="evidence" value="ECO:0007669"/>
    <property type="project" value="UniProtKB-SubCell"/>
</dbReference>
<evidence type="ECO:0000256" key="15">
    <source>
        <dbReference type="ARBA" id="ARBA00039397"/>
    </source>
</evidence>
<comment type="catalytic activity">
    <reaction evidence="16">
        <text>RX + glutathione = an S-substituted glutathione + a halide anion + H(+)</text>
        <dbReference type="Rhea" id="RHEA:16437"/>
        <dbReference type="ChEBI" id="CHEBI:15378"/>
        <dbReference type="ChEBI" id="CHEBI:16042"/>
        <dbReference type="ChEBI" id="CHEBI:17792"/>
        <dbReference type="ChEBI" id="CHEBI:57925"/>
        <dbReference type="ChEBI" id="CHEBI:90779"/>
        <dbReference type="EC" id="2.5.1.18"/>
    </reaction>
    <physiologicalReaction direction="left-to-right" evidence="16">
        <dbReference type="Rhea" id="RHEA:16438"/>
    </physiologicalReaction>
</comment>
<proteinExistence type="inferred from homology"/>
<dbReference type="OrthoDB" id="193139at2759"/>
<evidence type="ECO:0000256" key="10">
    <source>
        <dbReference type="ARBA" id="ARBA00022989"/>
    </source>
</evidence>
<dbReference type="PANTHER" id="PTHR10689">
    <property type="entry name" value="MICROSOMAL GLUTATHIONE S-TRANSFERASE 1"/>
    <property type="match status" value="1"/>
</dbReference>
<dbReference type="InParanoid" id="D2W0R5"/>
<evidence type="ECO:0000256" key="8">
    <source>
        <dbReference type="ARBA" id="ARBA00022787"/>
    </source>
</evidence>
<feature type="transmembrane region" description="Helical" evidence="17">
    <location>
        <begin position="147"/>
        <end position="164"/>
    </location>
</feature>
<evidence type="ECO:0000256" key="7">
    <source>
        <dbReference type="ARBA" id="ARBA00022692"/>
    </source>
</evidence>
<keyword evidence="9" id="KW-0256">Endoplasmic reticulum</keyword>
<evidence type="ECO:0000256" key="13">
    <source>
        <dbReference type="ARBA" id="ARBA00023136"/>
    </source>
</evidence>
<evidence type="ECO:0000256" key="9">
    <source>
        <dbReference type="ARBA" id="ARBA00022824"/>
    </source>
</evidence>
<dbReference type="GeneID" id="8857279"/>
<dbReference type="STRING" id="5762.D2W0R5"/>
<keyword evidence="8" id="KW-1000">Mitochondrion outer membrane</keyword>
<feature type="transmembrane region" description="Helical" evidence="17">
    <location>
        <begin position="12"/>
        <end position="30"/>
    </location>
</feature>